<dbReference type="AlphaFoldDB" id="A0A518B7F0"/>
<evidence type="ECO:0000313" key="6">
    <source>
        <dbReference type="Proteomes" id="UP000317093"/>
    </source>
</evidence>
<dbReference type="SUPFAM" id="SSF88946">
    <property type="entry name" value="Sigma2 domain of RNA polymerase sigma factors"/>
    <property type="match status" value="1"/>
</dbReference>
<gene>
    <name evidence="5" type="primary">carQ_3</name>
    <name evidence="5" type="ORF">Pan216_37560</name>
</gene>
<dbReference type="GO" id="GO:0016987">
    <property type="term" value="F:sigma factor activity"/>
    <property type="evidence" value="ECO:0007669"/>
    <property type="project" value="UniProtKB-KW"/>
</dbReference>
<dbReference type="InterPro" id="IPR014284">
    <property type="entry name" value="RNA_pol_sigma-70_dom"/>
</dbReference>
<evidence type="ECO:0000256" key="3">
    <source>
        <dbReference type="ARBA" id="ARBA00023163"/>
    </source>
</evidence>
<keyword evidence="1" id="KW-0805">Transcription regulation</keyword>
<dbReference type="OrthoDB" id="257668at2"/>
<evidence type="ECO:0000256" key="2">
    <source>
        <dbReference type="ARBA" id="ARBA00023082"/>
    </source>
</evidence>
<dbReference type="KEGG" id="knv:Pan216_37560"/>
<dbReference type="Proteomes" id="UP000317093">
    <property type="component" value="Chromosome"/>
</dbReference>
<dbReference type="NCBIfam" id="TIGR02937">
    <property type="entry name" value="sigma70-ECF"/>
    <property type="match status" value="1"/>
</dbReference>
<evidence type="ECO:0000256" key="1">
    <source>
        <dbReference type="ARBA" id="ARBA00023015"/>
    </source>
</evidence>
<sequence length="204" mass="23231">MTETTTAWLVEKIREGSEEAWQELISLYESRLSSFIRARLADKTAADDVLQETFLGFLRSLPHYDSSRDLESYLFTIAAHKIRDQLRKAGRHPLALLGDLRATDSQDGFEPEGRIRGASSIAASAERMAGEEVRLRDALGSLLDRWRHRGDFKRIKCVELLFLAGWANKDVAGYLEMTEQQVANYKFQVIESLARRSRPPEEEG</sequence>
<feature type="domain" description="RNA polymerase sigma-70 region 2" evidence="4">
    <location>
        <begin position="24"/>
        <end position="91"/>
    </location>
</feature>
<evidence type="ECO:0000259" key="4">
    <source>
        <dbReference type="Pfam" id="PF04542"/>
    </source>
</evidence>
<name>A0A518B7F0_9BACT</name>
<dbReference type="InterPro" id="IPR039425">
    <property type="entry name" value="RNA_pol_sigma-70-like"/>
</dbReference>
<accession>A0A518B7F0</accession>
<dbReference type="GO" id="GO:0006352">
    <property type="term" value="P:DNA-templated transcription initiation"/>
    <property type="evidence" value="ECO:0007669"/>
    <property type="project" value="InterPro"/>
</dbReference>
<evidence type="ECO:0000313" key="5">
    <source>
        <dbReference type="EMBL" id="QDU62883.1"/>
    </source>
</evidence>
<keyword evidence="6" id="KW-1185">Reference proteome</keyword>
<dbReference type="EMBL" id="CP036279">
    <property type="protein sequence ID" value="QDU62883.1"/>
    <property type="molecule type" value="Genomic_DNA"/>
</dbReference>
<organism evidence="5 6">
    <name type="scientific">Kolteria novifilia</name>
    <dbReference type="NCBI Taxonomy" id="2527975"/>
    <lineage>
        <taxon>Bacteria</taxon>
        <taxon>Pseudomonadati</taxon>
        <taxon>Planctomycetota</taxon>
        <taxon>Planctomycetia</taxon>
        <taxon>Kolteriales</taxon>
        <taxon>Kolteriaceae</taxon>
        <taxon>Kolteria</taxon>
    </lineage>
</organism>
<proteinExistence type="predicted"/>
<dbReference type="InterPro" id="IPR013325">
    <property type="entry name" value="RNA_pol_sigma_r2"/>
</dbReference>
<reference evidence="5 6" key="1">
    <citation type="submission" date="2019-02" db="EMBL/GenBank/DDBJ databases">
        <title>Deep-cultivation of Planctomycetes and their phenomic and genomic characterization uncovers novel biology.</title>
        <authorList>
            <person name="Wiegand S."/>
            <person name="Jogler M."/>
            <person name="Boedeker C."/>
            <person name="Pinto D."/>
            <person name="Vollmers J."/>
            <person name="Rivas-Marin E."/>
            <person name="Kohn T."/>
            <person name="Peeters S.H."/>
            <person name="Heuer A."/>
            <person name="Rast P."/>
            <person name="Oberbeckmann S."/>
            <person name="Bunk B."/>
            <person name="Jeske O."/>
            <person name="Meyerdierks A."/>
            <person name="Storesund J.E."/>
            <person name="Kallscheuer N."/>
            <person name="Luecker S."/>
            <person name="Lage O.M."/>
            <person name="Pohl T."/>
            <person name="Merkel B.J."/>
            <person name="Hornburger P."/>
            <person name="Mueller R.-W."/>
            <person name="Bruemmer F."/>
            <person name="Labrenz M."/>
            <person name="Spormann A.M."/>
            <person name="Op den Camp H."/>
            <person name="Overmann J."/>
            <person name="Amann R."/>
            <person name="Jetten M.S.M."/>
            <person name="Mascher T."/>
            <person name="Medema M.H."/>
            <person name="Devos D.P."/>
            <person name="Kaster A.-K."/>
            <person name="Ovreas L."/>
            <person name="Rohde M."/>
            <person name="Galperin M.Y."/>
            <person name="Jogler C."/>
        </authorList>
    </citation>
    <scope>NUCLEOTIDE SEQUENCE [LARGE SCALE GENOMIC DNA]</scope>
    <source>
        <strain evidence="5 6">Pan216</strain>
    </source>
</reference>
<dbReference type="Pfam" id="PF04542">
    <property type="entry name" value="Sigma70_r2"/>
    <property type="match status" value="1"/>
</dbReference>
<dbReference type="Gene3D" id="1.10.1740.10">
    <property type="match status" value="1"/>
</dbReference>
<dbReference type="RefSeq" id="WP_145259939.1">
    <property type="nucleotide sequence ID" value="NZ_CP036279.1"/>
</dbReference>
<protein>
    <submittedName>
        <fullName evidence="5">RNA polymerase sigma factor CarQ</fullName>
    </submittedName>
</protein>
<keyword evidence="3" id="KW-0804">Transcription</keyword>
<dbReference type="PANTHER" id="PTHR43133">
    <property type="entry name" value="RNA POLYMERASE ECF-TYPE SIGMA FACTO"/>
    <property type="match status" value="1"/>
</dbReference>
<keyword evidence="2" id="KW-0731">Sigma factor</keyword>
<dbReference type="InterPro" id="IPR007627">
    <property type="entry name" value="RNA_pol_sigma70_r2"/>
</dbReference>
<dbReference type="PANTHER" id="PTHR43133:SF62">
    <property type="entry name" value="RNA POLYMERASE SIGMA FACTOR SIGZ"/>
    <property type="match status" value="1"/>
</dbReference>